<protein>
    <submittedName>
        <fullName evidence="1">Uncharacterized protein</fullName>
    </submittedName>
</protein>
<dbReference type="HOGENOM" id="CLU_3190855_0_0_6"/>
<dbReference type="EMBL" id="FO704551">
    <property type="protein sequence ID" value="CDG21463.1"/>
    <property type="molecule type" value="Genomic_DNA"/>
</dbReference>
<name>A0A068R2P9_9GAMM</name>
<sequence length="46" mass="5621">MKANWLWLLSKAHPGKPKFDLTLFRFNEYDFFKCYCHPVNDVWVVD</sequence>
<organism evidence="1 2">
    <name type="scientific">Xenorhabdus poinarii G6</name>
    <dbReference type="NCBI Taxonomy" id="1354304"/>
    <lineage>
        <taxon>Bacteria</taxon>
        <taxon>Pseudomonadati</taxon>
        <taxon>Pseudomonadota</taxon>
        <taxon>Gammaproteobacteria</taxon>
        <taxon>Enterobacterales</taxon>
        <taxon>Morganellaceae</taxon>
        <taxon>Xenorhabdus</taxon>
    </lineage>
</organism>
<evidence type="ECO:0000313" key="2">
    <source>
        <dbReference type="Proteomes" id="UP000032735"/>
    </source>
</evidence>
<dbReference type="STRING" id="1354304.XPG1_1808"/>
<reference evidence="1 2" key="1">
    <citation type="submission" date="2013-07" db="EMBL/GenBank/DDBJ databases">
        <authorList>
            <person name="Genoscope - CEA"/>
        </authorList>
    </citation>
    <scope>NUCLEOTIDE SEQUENCE [LARGE SCALE GENOMIC DNA]</scope>
    <source>
        <strain evidence="1 2">G6</strain>
    </source>
</reference>
<gene>
    <name evidence="1" type="ORF">XPG1_1808</name>
</gene>
<keyword evidence="2" id="KW-1185">Reference proteome</keyword>
<dbReference type="AlphaFoldDB" id="A0A068R2P9"/>
<accession>A0A068R2P9</accession>
<dbReference type="KEGG" id="xpo:XPG1_1808"/>
<dbReference type="Proteomes" id="UP000032735">
    <property type="component" value="Chromosome"/>
</dbReference>
<proteinExistence type="predicted"/>
<evidence type="ECO:0000313" key="1">
    <source>
        <dbReference type="EMBL" id="CDG21463.1"/>
    </source>
</evidence>